<protein>
    <submittedName>
        <fullName evidence="1">Uncharacterized protein</fullName>
    </submittedName>
</protein>
<proteinExistence type="predicted"/>
<accession>A0A2J6PG35</accession>
<dbReference type="Proteomes" id="UP000235672">
    <property type="component" value="Unassembled WGS sequence"/>
</dbReference>
<reference evidence="1 2" key="1">
    <citation type="submission" date="2016-05" db="EMBL/GenBank/DDBJ databases">
        <title>A degradative enzymes factory behind the ericoid mycorrhizal symbiosis.</title>
        <authorList>
            <consortium name="DOE Joint Genome Institute"/>
            <person name="Martino E."/>
            <person name="Morin E."/>
            <person name="Grelet G."/>
            <person name="Kuo A."/>
            <person name="Kohler A."/>
            <person name="Daghino S."/>
            <person name="Barry K."/>
            <person name="Choi C."/>
            <person name="Cichocki N."/>
            <person name="Clum A."/>
            <person name="Copeland A."/>
            <person name="Hainaut M."/>
            <person name="Haridas S."/>
            <person name="Labutti K."/>
            <person name="Lindquist E."/>
            <person name="Lipzen A."/>
            <person name="Khouja H.-R."/>
            <person name="Murat C."/>
            <person name="Ohm R."/>
            <person name="Olson A."/>
            <person name="Spatafora J."/>
            <person name="Veneault-Fourrey C."/>
            <person name="Henrissat B."/>
            <person name="Grigoriev I."/>
            <person name="Martin F."/>
            <person name="Perotto S."/>
        </authorList>
    </citation>
    <scope>NUCLEOTIDE SEQUENCE [LARGE SCALE GENOMIC DNA]</scope>
    <source>
        <strain evidence="1 2">UAMH 7357</strain>
    </source>
</reference>
<organism evidence="1 2">
    <name type="scientific">Hyaloscypha hepaticicola</name>
    <dbReference type="NCBI Taxonomy" id="2082293"/>
    <lineage>
        <taxon>Eukaryota</taxon>
        <taxon>Fungi</taxon>
        <taxon>Dikarya</taxon>
        <taxon>Ascomycota</taxon>
        <taxon>Pezizomycotina</taxon>
        <taxon>Leotiomycetes</taxon>
        <taxon>Helotiales</taxon>
        <taxon>Hyaloscyphaceae</taxon>
        <taxon>Hyaloscypha</taxon>
    </lineage>
</organism>
<name>A0A2J6PG35_9HELO</name>
<sequence length="74" mass="8953">MSGLVESCLKSFPEVYYILLGHVRKVLRSQIYFLWMKVERGPRFVWATFFTWWATFQFCMSDRKNSLIYILCTL</sequence>
<evidence type="ECO:0000313" key="1">
    <source>
        <dbReference type="EMBL" id="PMD12990.1"/>
    </source>
</evidence>
<evidence type="ECO:0000313" key="2">
    <source>
        <dbReference type="Proteomes" id="UP000235672"/>
    </source>
</evidence>
<keyword evidence="2" id="KW-1185">Reference proteome</keyword>
<gene>
    <name evidence="1" type="ORF">NA56DRAFT_445828</name>
</gene>
<dbReference type="EMBL" id="KZ613537">
    <property type="protein sequence ID" value="PMD12990.1"/>
    <property type="molecule type" value="Genomic_DNA"/>
</dbReference>
<dbReference type="AlphaFoldDB" id="A0A2J6PG35"/>